<sequence length="275" mass="30246">MAGSNYAPRLSRSLPCIINEATSGDSSHSTCVGNLSDTTSAQFDALWHFDCVVSPRSSLPNLLMKSKLVNSPSYFSRSSAQLPAMGIPAIHTTSNPISSSSAQSIFANKFLQTVFSTFDENGDGSVSVTEISSILERLGMPASEQSIQSFLRRLLSSTKTQVKEDEFLALYETVCCYLERLDSSSSSSDLQYSEDRDLLQVFRLFDRDGNGFITPQELQMVLSSLGFPEAAKIDACVEMIARVDENGDGQVDFVEFKRLFHPGVSLFPRHSIQTF</sequence>
<dbReference type="PROSITE" id="PS50222">
    <property type="entry name" value="EF_HAND_2"/>
    <property type="match status" value="3"/>
</dbReference>
<evidence type="ECO:0000256" key="3">
    <source>
        <dbReference type="ARBA" id="ARBA00022837"/>
    </source>
</evidence>
<dbReference type="Pfam" id="PF13499">
    <property type="entry name" value="EF-hand_7"/>
    <property type="match status" value="2"/>
</dbReference>
<dbReference type="PROSITE" id="PS00018">
    <property type="entry name" value="EF_HAND_1"/>
    <property type="match status" value="3"/>
</dbReference>
<dbReference type="FunFam" id="1.10.238.10:FF:000001">
    <property type="entry name" value="Calmodulin 1"/>
    <property type="match status" value="1"/>
</dbReference>
<dbReference type="Gene3D" id="1.10.238.10">
    <property type="entry name" value="EF-hand"/>
    <property type="match status" value="1"/>
</dbReference>
<accession>A0A8T2QEL3</accession>
<feature type="domain" description="EF-hand" evidence="4">
    <location>
        <begin position="231"/>
        <end position="266"/>
    </location>
</feature>
<evidence type="ECO:0000313" key="5">
    <source>
        <dbReference type="EMBL" id="KAH7282025.1"/>
    </source>
</evidence>
<feature type="domain" description="EF-hand" evidence="4">
    <location>
        <begin position="106"/>
        <end position="141"/>
    </location>
</feature>
<keyword evidence="3" id="KW-0106">Calcium</keyword>
<keyword evidence="1" id="KW-0479">Metal-binding</keyword>
<gene>
    <name evidence="5" type="ORF">KP509_35G008800</name>
</gene>
<dbReference type="EMBL" id="CM035440">
    <property type="protein sequence ID" value="KAH7282025.1"/>
    <property type="molecule type" value="Genomic_DNA"/>
</dbReference>
<dbReference type="PANTHER" id="PTHR10891">
    <property type="entry name" value="EF-HAND CALCIUM-BINDING DOMAIN CONTAINING PROTEIN"/>
    <property type="match status" value="1"/>
</dbReference>
<evidence type="ECO:0000259" key="4">
    <source>
        <dbReference type="PROSITE" id="PS50222"/>
    </source>
</evidence>
<dbReference type="OrthoDB" id="26525at2759"/>
<name>A0A8T2QEL3_CERRI</name>
<dbReference type="GO" id="GO:0005509">
    <property type="term" value="F:calcium ion binding"/>
    <property type="evidence" value="ECO:0007669"/>
    <property type="project" value="InterPro"/>
</dbReference>
<dbReference type="InterPro" id="IPR018247">
    <property type="entry name" value="EF_Hand_1_Ca_BS"/>
</dbReference>
<proteinExistence type="predicted"/>
<feature type="domain" description="EF-hand" evidence="4">
    <location>
        <begin position="193"/>
        <end position="228"/>
    </location>
</feature>
<keyword evidence="6" id="KW-1185">Reference proteome</keyword>
<dbReference type="SMART" id="SM00054">
    <property type="entry name" value="EFh"/>
    <property type="match status" value="3"/>
</dbReference>
<dbReference type="SUPFAM" id="SSF47473">
    <property type="entry name" value="EF-hand"/>
    <property type="match status" value="1"/>
</dbReference>
<dbReference type="CDD" id="cd00051">
    <property type="entry name" value="EFh"/>
    <property type="match status" value="1"/>
</dbReference>
<dbReference type="InterPro" id="IPR011992">
    <property type="entry name" value="EF-hand-dom_pair"/>
</dbReference>
<evidence type="ECO:0000256" key="2">
    <source>
        <dbReference type="ARBA" id="ARBA00022737"/>
    </source>
</evidence>
<dbReference type="InterPro" id="IPR039647">
    <property type="entry name" value="EF_hand_pair_protein_CML-like"/>
</dbReference>
<dbReference type="InterPro" id="IPR002048">
    <property type="entry name" value="EF_hand_dom"/>
</dbReference>
<organism evidence="5 6">
    <name type="scientific">Ceratopteris richardii</name>
    <name type="common">Triangle waterfern</name>
    <dbReference type="NCBI Taxonomy" id="49495"/>
    <lineage>
        <taxon>Eukaryota</taxon>
        <taxon>Viridiplantae</taxon>
        <taxon>Streptophyta</taxon>
        <taxon>Embryophyta</taxon>
        <taxon>Tracheophyta</taxon>
        <taxon>Polypodiopsida</taxon>
        <taxon>Polypodiidae</taxon>
        <taxon>Polypodiales</taxon>
        <taxon>Pteridineae</taxon>
        <taxon>Pteridaceae</taxon>
        <taxon>Parkerioideae</taxon>
        <taxon>Ceratopteris</taxon>
    </lineage>
</organism>
<dbReference type="OMA" id="WHFELAM"/>
<dbReference type="AlphaFoldDB" id="A0A8T2QEL3"/>
<comment type="caution">
    <text evidence="5">The sequence shown here is derived from an EMBL/GenBank/DDBJ whole genome shotgun (WGS) entry which is preliminary data.</text>
</comment>
<protein>
    <recommendedName>
        <fullName evidence="4">EF-hand domain-containing protein</fullName>
    </recommendedName>
</protein>
<evidence type="ECO:0000313" key="6">
    <source>
        <dbReference type="Proteomes" id="UP000825935"/>
    </source>
</evidence>
<reference evidence="5" key="1">
    <citation type="submission" date="2021-08" db="EMBL/GenBank/DDBJ databases">
        <title>WGS assembly of Ceratopteris richardii.</title>
        <authorList>
            <person name="Marchant D.B."/>
            <person name="Chen G."/>
            <person name="Jenkins J."/>
            <person name="Shu S."/>
            <person name="Leebens-Mack J."/>
            <person name="Grimwood J."/>
            <person name="Schmutz J."/>
            <person name="Soltis P."/>
            <person name="Soltis D."/>
            <person name="Chen Z.-H."/>
        </authorList>
    </citation>
    <scope>NUCLEOTIDE SEQUENCE</scope>
    <source>
        <strain evidence="5">Whitten #5841</strain>
        <tissue evidence="5">Leaf</tissue>
    </source>
</reference>
<keyword evidence="2" id="KW-0677">Repeat</keyword>
<evidence type="ECO:0000256" key="1">
    <source>
        <dbReference type="ARBA" id="ARBA00022723"/>
    </source>
</evidence>
<dbReference type="Proteomes" id="UP000825935">
    <property type="component" value="Chromosome 35"/>
</dbReference>